<evidence type="ECO:0000313" key="6">
    <source>
        <dbReference type="EMBL" id="VAX35223.1"/>
    </source>
</evidence>
<evidence type="ECO:0000256" key="2">
    <source>
        <dbReference type="ARBA" id="ARBA00022475"/>
    </source>
</evidence>
<protein>
    <recommendedName>
        <fullName evidence="7">Glycosyltransferase 2-like domain-containing protein</fullName>
    </recommendedName>
</protein>
<keyword evidence="5" id="KW-0472">Membrane</keyword>
<reference evidence="6" key="1">
    <citation type="submission" date="2018-06" db="EMBL/GenBank/DDBJ databases">
        <authorList>
            <person name="Zhirakovskaya E."/>
        </authorList>
    </citation>
    <scope>NUCLEOTIDE SEQUENCE</scope>
</reference>
<name>A0A3B1DEF8_9ZZZZ</name>
<dbReference type="EMBL" id="UOGJ01000037">
    <property type="protein sequence ID" value="VAX35223.1"/>
    <property type="molecule type" value="Genomic_DNA"/>
</dbReference>
<proteinExistence type="predicted"/>
<dbReference type="GO" id="GO:0005886">
    <property type="term" value="C:plasma membrane"/>
    <property type="evidence" value="ECO:0007669"/>
    <property type="project" value="UniProtKB-SubCell"/>
</dbReference>
<dbReference type="PANTHER" id="PTHR43646:SF2">
    <property type="entry name" value="GLYCOSYLTRANSFERASE 2-LIKE DOMAIN-CONTAINING PROTEIN"/>
    <property type="match status" value="1"/>
</dbReference>
<evidence type="ECO:0000256" key="1">
    <source>
        <dbReference type="ARBA" id="ARBA00004236"/>
    </source>
</evidence>
<accession>A0A3B1DEF8</accession>
<dbReference type="GO" id="GO:0016757">
    <property type="term" value="F:glycosyltransferase activity"/>
    <property type="evidence" value="ECO:0007669"/>
    <property type="project" value="UniProtKB-KW"/>
</dbReference>
<evidence type="ECO:0000256" key="3">
    <source>
        <dbReference type="ARBA" id="ARBA00022676"/>
    </source>
</evidence>
<keyword evidence="2" id="KW-1003">Cell membrane</keyword>
<sequence>VKSKSDIFVFVHVDTQLPFKSIDLIKEKINSGCIAGGFYKRYDHSNILLNYYLKFLNHFYLKKIHCLVGTNVIFVKRNVFEQVKGFQEVPFLEDVIFSDALKKMGKIGVIDDPVIVSSRKYREIGSVKQILRNARILVSYKIFHVSPIELRKIY</sequence>
<evidence type="ECO:0008006" key="7">
    <source>
        <dbReference type="Google" id="ProtNLM"/>
    </source>
</evidence>
<comment type="subcellular location">
    <subcellularLocation>
        <location evidence="1">Cell membrane</location>
    </subcellularLocation>
</comment>
<dbReference type="PANTHER" id="PTHR43646">
    <property type="entry name" value="GLYCOSYLTRANSFERASE"/>
    <property type="match status" value="1"/>
</dbReference>
<keyword evidence="4" id="KW-0808">Transferase</keyword>
<dbReference type="SUPFAM" id="SSF53448">
    <property type="entry name" value="Nucleotide-diphospho-sugar transferases"/>
    <property type="match status" value="1"/>
</dbReference>
<feature type="non-terminal residue" evidence="6">
    <location>
        <position position="1"/>
    </location>
</feature>
<keyword evidence="3" id="KW-0328">Glycosyltransferase</keyword>
<gene>
    <name evidence="6" type="ORF">MNBD_UNCLBAC01-245</name>
</gene>
<dbReference type="Gene3D" id="3.90.550.10">
    <property type="entry name" value="Spore Coat Polysaccharide Biosynthesis Protein SpsA, Chain A"/>
    <property type="match status" value="1"/>
</dbReference>
<dbReference type="AlphaFoldDB" id="A0A3B1DEF8"/>
<evidence type="ECO:0000256" key="4">
    <source>
        <dbReference type="ARBA" id="ARBA00022679"/>
    </source>
</evidence>
<dbReference type="InterPro" id="IPR029044">
    <property type="entry name" value="Nucleotide-diphossugar_trans"/>
</dbReference>
<organism evidence="6">
    <name type="scientific">hydrothermal vent metagenome</name>
    <dbReference type="NCBI Taxonomy" id="652676"/>
    <lineage>
        <taxon>unclassified sequences</taxon>
        <taxon>metagenomes</taxon>
        <taxon>ecological metagenomes</taxon>
    </lineage>
</organism>
<evidence type="ECO:0000256" key="5">
    <source>
        <dbReference type="ARBA" id="ARBA00023136"/>
    </source>
</evidence>